<organism evidence="1 2">
    <name type="scientific">Streptococcus oralis subsp. tigurinus</name>
    <dbReference type="NCBI Taxonomy" id="1077464"/>
    <lineage>
        <taxon>Bacteria</taxon>
        <taxon>Bacillati</taxon>
        <taxon>Bacillota</taxon>
        <taxon>Bacilli</taxon>
        <taxon>Lactobacillales</taxon>
        <taxon>Streptococcaceae</taxon>
        <taxon>Streptococcus</taxon>
    </lineage>
</organism>
<proteinExistence type="predicted"/>
<protein>
    <submittedName>
        <fullName evidence="1">Conjugal transfer protein</fullName>
    </submittedName>
</protein>
<dbReference type="Proteomes" id="UP000192789">
    <property type="component" value="Unassembled WGS sequence"/>
</dbReference>
<reference evidence="1 2" key="1">
    <citation type="journal article" date="2016" name="PLoS ONE">
        <title>Comparative Genomics Analysis of Streptococcus tigurinus Strains Identifies Genetic Elements Specifically and Uniquely Present in Highly Virulent Strains.</title>
        <authorList>
            <person name="Diene S.M."/>
            <person name="Francois P."/>
            <person name="Zbinden A."/>
            <person name="Entenza J.M."/>
            <person name="Resch G."/>
        </authorList>
    </citation>
    <scope>NUCLEOTIDE SEQUENCE [LARGE SCALE GENOMIC DNA]</scope>
    <source>
        <strain evidence="1 2">AZ_14</strain>
    </source>
</reference>
<gene>
    <name evidence="1" type="ORF">ATE35_04680</name>
</gene>
<comment type="caution">
    <text evidence="1">The sequence shown here is derived from an EMBL/GenBank/DDBJ whole genome shotgun (WGS) entry which is preliminary data.</text>
</comment>
<dbReference type="RefSeq" id="WP_001058405.1">
    <property type="nucleotide sequence ID" value="NZ_LNVG01000002.1"/>
</dbReference>
<name>A0A1X0WVP9_STROR</name>
<evidence type="ECO:0000313" key="2">
    <source>
        <dbReference type="Proteomes" id="UP000192789"/>
    </source>
</evidence>
<accession>A0A1X0WVP9</accession>
<evidence type="ECO:0000313" key="1">
    <source>
        <dbReference type="EMBL" id="ORJ30822.1"/>
    </source>
</evidence>
<sequence>MNNELLKYSLQLSMLSMLLSKHLLSDIEYKKIKIKLMKKYNIPTELYL</sequence>
<dbReference type="EMBL" id="LNVG01000002">
    <property type="protein sequence ID" value="ORJ30822.1"/>
    <property type="molecule type" value="Genomic_DNA"/>
</dbReference>
<dbReference type="AlphaFoldDB" id="A0A1X0WVP9"/>
<dbReference type="GeneID" id="79843662"/>